<proteinExistence type="predicted"/>
<dbReference type="PANTHER" id="PTHR14237:SF19">
    <property type="entry name" value="MITOCHONDRIAL AMIDOXIME REDUCING COMPONENT 1"/>
    <property type="match status" value="1"/>
</dbReference>
<dbReference type="InterPro" id="IPR015421">
    <property type="entry name" value="PyrdxlP-dep_Trfase_major"/>
</dbReference>
<dbReference type="SUPFAM" id="SSF53383">
    <property type="entry name" value="PLP-dependent transferases"/>
    <property type="match status" value="1"/>
</dbReference>
<dbReference type="EMBL" id="LGTQ01000005">
    <property type="protein sequence ID" value="KPM49703.1"/>
    <property type="molecule type" value="Genomic_DNA"/>
</dbReference>
<dbReference type="PANTHER" id="PTHR14237">
    <property type="entry name" value="MOLYBDOPTERIN COFACTOR SULFURASE MOSC"/>
    <property type="match status" value="1"/>
</dbReference>
<dbReference type="AlphaFoldDB" id="A0A0P7C5W3"/>
<dbReference type="PATRIC" id="fig|1605367.3.peg.2089"/>
<organism evidence="3 4">
    <name type="scientific">Jiulongibacter sediminis</name>
    <dbReference type="NCBI Taxonomy" id="1605367"/>
    <lineage>
        <taxon>Bacteria</taxon>
        <taxon>Pseudomonadati</taxon>
        <taxon>Bacteroidota</taxon>
        <taxon>Cytophagia</taxon>
        <taxon>Cytophagales</taxon>
        <taxon>Leadbetterellaceae</taxon>
        <taxon>Jiulongibacter</taxon>
    </lineage>
</organism>
<dbReference type="InterPro" id="IPR015424">
    <property type="entry name" value="PyrdxlP-dep_Trfase"/>
</dbReference>
<keyword evidence="4" id="KW-1185">Reference proteome</keyword>
<reference evidence="3 4" key="1">
    <citation type="submission" date="2015-07" db="EMBL/GenBank/DDBJ databases">
        <title>The draft genome sequence of Leadbetterella sp. JN14-9.</title>
        <authorList>
            <person name="Liu Y."/>
            <person name="Du J."/>
            <person name="Shao Z."/>
        </authorList>
    </citation>
    <scope>NUCLEOTIDE SEQUENCE [LARGE SCALE GENOMIC DNA]</scope>
    <source>
        <strain evidence="3 4">JN14-9</strain>
    </source>
</reference>
<gene>
    <name evidence="3" type="ORF">AFM12_03715</name>
</gene>
<comment type="caution">
    <text evidence="3">The sequence shown here is derived from an EMBL/GenBank/DDBJ whole genome shotgun (WGS) entry which is preliminary data.</text>
</comment>
<evidence type="ECO:0000313" key="3">
    <source>
        <dbReference type="EMBL" id="KPM49703.1"/>
    </source>
</evidence>
<accession>A0A0P7C5W3</accession>
<dbReference type="Gene3D" id="3.40.640.10">
    <property type="entry name" value="Type I PLP-dependent aspartate aminotransferase-like (Major domain)"/>
    <property type="match status" value="1"/>
</dbReference>
<evidence type="ECO:0000256" key="1">
    <source>
        <dbReference type="ARBA" id="ARBA00022898"/>
    </source>
</evidence>
<dbReference type="Pfam" id="PF00266">
    <property type="entry name" value="Aminotran_5"/>
    <property type="match status" value="1"/>
</dbReference>
<keyword evidence="1" id="KW-0663">Pyridoxal phosphate</keyword>
<dbReference type="STRING" id="1605367.AFM12_03715"/>
<dbReference type="InterPro" id="IPR000192">
    <property type="entry name" value="Aminotrans_V_dom"/>
</dbReference>
<dbReference type="Gene3D" id="3.90.1150.10">
    <property type="entry name" value="Aspartate Aminotransferase, domain 1"/>
    <property type="match status" value="1"/>
</dbReference>
<feature type="domain" description="Aminotransferase class V" evidence="2">
    <location>
        <begin position="35"/>
        <end position="442"/>
    </location>
</feature>
<protein>
    <recommendedName>
        <fullName evidence="2">Aminotransferase class V domain-containing protein</fullName>
    </recommendedName>
</protein>
<dbReference type="InterPro" id="IPR015422">
    <property type="entry name" value="PyrdxlP-dep_Trfase_small"/>
</dbReference>
<evidence type="ECO:0000313" key="4">
    <source>
        <dbReference type="Proteomes" id="UP000050454"/>
    </source>
</evidence>
<dbReference type="Proteomes" id="UP000050454">
    <property type="component" value="Unassembled WGS sequence"/>
</dbReference>
<evidence type="ECO:0000259" key="2">
    <source>
        <dbReference type="Pfam" id="PF00266"/>
    </source>
</evidence>
<name>A0A0P7C5W3_9BACT</name>
<sequence length="461" mass="52240">MFENFFTFRTQRHRVSFEIIRKRDFPQLDRQAHTYLDYTGGGLYAIPQIEKHQKLLRESVFGNPHSINPTSSLSTALVEETREKVLSFFNATDEYDCIFTANASGALKIVGECFPFDEKSAFVLSKDNHNSVLGIKEKAQKKGAKVNFLELTPDLQIDKSDFLKALEEVDHYDTKLLAYPAQSNYSGVKHSLQMVREAKEKGFYVLLDAAAFTPSNLLDLKDVPADFVCISFYKMFGYPTGIGCLLVRKETCCKLQKDYFAGGTVKVASTYDQTYALHQNHEKFEDGTINYNQIPALKIGLEYLESIGMPRIQLQIQKNSRQFTGALSDIRHQNGSPLIKIIGPSDMEVRGNTIAFHILDSLGQRIDLEQIEQDALRFNISLRTGCFCNPGADECYHQLKRPEVKELLDAIEINNVTKIQQLKRKRGAVRISVGMITNEKDLMTLLNFLNNYLLADARNAA</sequence>